<keyword evidence="3" id="KW-0653">Protein transport</keyword>
<dbReference type="PANTHER" id="PTHR19332:SF1">
    <property type="entry name" value="PEROXISOMAL MEMBRANE PROTEIN PEX13"/>
    <property type="match status" value="1"/>
</dbReference>
<sequence length="330" mass="34330">PRRNTPEDADGARISRPSGPPRGRLARLDSSPLLPLRPRVTADGRSNRGGEGKTAAARPPDRAETRSRAAHAMAAAGSMQPVGGDWGGESIEFVPDFGPIGCFGSRLGWEFRGGGCVPVAPFKPPSGGTTNEVVEASGTAKHGEIVSATGNNVTSNVTSNISRPVPPRPWQQQGYGNSYGGYGSNMYSSYGGFNGTYGNNMYSGYGGGYGTTYGGYGGPMYNGGTGGPYGGYGMGMGPYNQGPNSFGPPAPPPGFWVSFLRVLCDRAGMLYGELARFVLRLLGIKTKPKKGGVKGSGAPPLEGTSQQFVEAPKATNSSWDSVWTENGKGK</sequence>
<evidence type="ECO:0000256" key="1">
    <source>
        <dbReference type="ARBA" id="ARBA00006033"/>
    </source>
</evidence>
<comment type="similarity">
    <text evidence="1">Belongs to the peroxin-13 family.</text>
</comment>
<name>K4ALQ6_SETIT</name>
<evidence type="ECO:0000256" key="9">
    <source>
        <dbReference type="SAM" id="MobiDB-lite"/>
    </source>
</evidence>
<dbReference type="PANTHER" id="PTHR19332">
    <property type="entry name" value="PEROXISOMAL MEMBRANE PROTEIN PEX13"/>
    <property type="match status" value="1"/>
</dbReference>
<dbReference type="InParanoid" id="K4ALQ6"/>
<keyword evidence="4" id="KW-0811">Translocation</keyword>
<dbReference type="STRING" id="4555.K4ALQ6"/>
<proteinExistence type="inferred from homology"/>
<dbReference type="OMA" id="HVMQGAV"/>
<reference evidence="10" key="2">
    <citation type="submission" date="2018-08" db="UniProtKB">
        <authorList>
            <consortium name="EnsemblPlants"/>
        </authorList>
    </citation>
    <scope>IDENTIFICATION</scope>
    <source>
        <strain evidence="10">Yugu1</strain>
    </source>
</reference>
<evidence type="ECO:0000256" key="8">
    <source>
        <dbReference type="ARBA" id="ARBA00046271"/>
    </source>
</evidence>
<organism evidence="10 11">
    <name type="scientific">Setaria italica</name>
    <name type="common">Foxtail millet</name>
    <name type="synonym">Panicum italicum</name>
    <dbReference type="NCBI Taxonomy" id="4555"/>
    <lineage>
        <taxon>Eukaryota</taxon>
        <taxon>Viridiplantae</taxon>
        <taxon>Streptophyta</taxon>
        <taxon>Embryophyta</taxon>
        <taxon>Tracheophyta</taxon>
        <taxon>Spermatophyta</taxon>
        <taxon>Magnoliopsida</taxon>
        <taxon>Liliopsida</taxon>
        <taxon>Poales</taxon>
        <taxon>Poaceae</taxon>
        <taxon>PACMAD clade</taxon>
        <taxon>Panicoideae</taxon>
        <taxon>Panicodae</taxon>
        <taxon>Paniceae</taxon>
        <taxon>Cenchrinae</taxon>
        <taxon>Setaria</taxon>
    </lineage>
</organism>
<evidence type="ECO:0000256" key="5">
    <source>
        <dbReference type="ARBA" id="ARBA00023136"/>
    </source>
</evidence>
<dbReference type="EnsemblPlants" id="KQK86784">
    <property type="protein sequence ID" value="KQK86784"/>
    <property type="gene ID" value="SETIT_039838mg"/>
</dbReference>
<evidence type="ECO:0000256" key="7">
    <source>
        <dbReference type="ARBA" id="ARBA00029693"/>
    </source>
</evidence>
<feature type="region of interest" description="Disordered" evidence="9">
    <location>
        <begin position="150"/>
        <end position="170"/>
    </location>
</feature>
<keyword evidence="6" id="KW-0576">Peroxisome</keyword>
<dbReference type="GO" id="GO:1990429">
    <property type="term" value="C:peroxisomal importomer complex"/>
    <property type="evidence" value="ECO:0000318"/>
    <property type="project" value="GO_Central"/>
</dbReference>
<evidence type="ECO:0000256" key="3">
    <source>
        <dbReference type="ARBA" id="ARBA00022927"/>
    </source>
</evidence>
<feature type="region of interest" description="Disordered" evidence="9">
    <location>
        <begin position="288"/>
        <end position="330"/>
    </location>
</feature>
<comment type="subcellular location">
    <subcellularLocation>
        <location evidence="8">Peroxisome membrane</location>
    </subcellularLocation>
</comment>
<evidence type="ECO:0000256" key="4">
    <source>
        <dbReference type="ARBA" id="ARBA00023010"/>
    </source>
</evidence>
<feature type="region of interest" description="Disordered" evidence="9">
    <location>
        <begin position="1"/>
        <end position="67"/>
    </location>
</feature>
<keyword evidence="2" id="KW-0813">Transport</keyword>
<dbReference type="AlphaFoldDB" id="K4ALQ6"/>
<feature type="compositionally biased region" description="Polar residues" evidence="9">
    <location>
        <begin position="303"/>
        <end position="324"/>
    </location>
</feature>
<dbReference type="GO" id="GO:0016560">
    <property type="term" value="P:protein import into peroxisome matrix, docking"/>
    <property type="evidence" value="ECO:0000318"/>
    <property type="project" value="GO_Central"/>
</dbReference>
<feature type="compositionally biased region" description="Low complexity" evidence="9">
    <location>
        <begin position="14"/>
        <end position="39"/>
    </location>
</feature>
<evidence type="ECO:0000256" key="6">
    <source>
        <dbReference type="ARBA" id="ARBA00023140"/>
    </source>
</evidence>
<dbReference type="HOGENOM" id="CLU_843568_0_0_1"/>
<dbReference type="GO" id="GO:0005778">
    <property type="term" value="C:peroxisomal membrane"/>
    <property type="evidence" value="ECO:0000318"/>
    <property type="project" value="GO_Central"/>
</dbReference>
<keyword evidence="11" id="KW-1185">Reference proteome</keyword>
<feature type="compositionally biased region" description="Basic and acidic residues" evidence="9">
    <location>
        <begin position="1"/>
        <end position="13"/>
    </location>
</feature>
<feature type="compositionally biased region" description="Low complexity" evidence="9">
    <location>
        <begin position="150"/>
        <end position="160"/>
    </location>
</feature>
<evidence type="ECO:0000313" key="11">
    <source>
        <dbReference type="Proteomes" id="UP000004995"/>
    </source>
</evidence>
<dbReference type="Gramene" id="KQK86784">
    <property type="protein sequence ID" value="KQK86784"/>
    <property type="gene ID" value="SETIT_039838mg"/>
</dbReference>
<dbReference type="InterPro" id="IPR035463">
    <property type="entry name" value="Pex13"/>
</dbReference>
<feature type="compositionally biased region" description="Basic and acidic residues" evidence="9">
    <location>
        <begin position="40"/>
        <end position="51"/>
    </location>
</feature>
<dbReference type="Proteomes" id="UP000004995">
    <property type="component" value="Unassembled WGS sequence"/>
</dbReference>
<dbReference type="EMBL" id="AGNK02005332">
    <property type="status" value="NOT_ANNOTATED_CDS"/>
    <property type="molecule type" value="Genomic_DNA"/>
</dbReference>
<accession>K4ALQ6</accession>
<dbReference type="eggNOG" id="ENOG502QSVT">
    <property type="taxonomic scope" value="Eukaryota"/>
</dbReference>
<reference evidence="11" key="1">
    <citation type="journal article" date="2012" name="Nat. Biotechnol.">
        <title>Reference genome sequence of the model plant Setaria.</title>
        <authorList>
            <person name="Bennetzen J.L."/>
            <person name="Schmutz J."/>
            <person name="Wang H."/>
            <person name="Percifield R."/>
            <person name="Hawkins J."/>
            <person name="Pontaroli A.C."/>
            <person name="Estep M."/>
            <person name="Feng L."/>
            <person name="Vaughn J.N."/>
            <person name="Grimwood J."/>
            <person name="Jenkins J."/>
            <person name="Barry K."/>
            <person name="Lindquist E."/>
            <person name="Hellsten U."/>
            <person name="Deshpande S."/>
            <person name="Wang X."/>
            <person name="Wu X."/>
            <person name="Mitros T."/>
            <person name="Triplett J."/>
            <person name="Yang X."/>
            <person name="Ye C.Y."/>
            <person name="Mauro-Herrera M."/>
            <person name="Wang L."/>
            <person name="Li P."/>
            <person name="Sharma M."/>
            <person name="Sharma R."/>
            <person name="Ronald P.C."/>
            <person name="Panaud O."/>
            <person name="Kellogg E.A."/>
            <person name="Brutnell T.P."/>
            <person name="Doust A.N."/>
            <person name="Tuskan G.A."/>
            <person name="Rokhsar D."/>
            <person name="Devos K.M."/>
        </authorList>
    </citation>
    <scope>NUCLEOTIDE SEQUENCE [LARGE SCALE GENOMIC DNA]</scope>
    <source>
        <strain evidence="11">cv. Yugu1</strain>
    </source>
</reference>
<evidence type="ECO:0000313" key="10">
    <source>
        <dbReference type="EnsemblPlants" id="KQK86784"/>
    </source>
</evidence>
<keyword evidence="5" id="KW-0472">Membrane</keyword>
<protein>
    <recommendedName>
        <fullName evidence="7">Peroxin-13</fullName>
    </recommendedName>
</protein>
<evidence type="ECO:0000256" key="2">
    <source>
        <dbReference type="ARBA" id="ARBA00022448"/>
    </source>
</evidence>